<reference evidence="3" key="1">
    <citation type="journal article" date="2017" name="Virology">
        <title>A novel pathogenic aviadenovirus from red-bellied parrots (Poicephalus rufiventris) unveils deep recombination events among avian host lineages.</title>
        <authorList>
            <person name="Das S."/>
            <person name="Fearnside K."/>
            <person name="Sarker S."/>
            <person name="Forwood J.K."/>
            <person name="Raidal S.R."/>
        </authorList>
    </citation>
    <scope>NUCLEOTIDE SEQUENCE [LARGE SCALE GENOMIC DNA]</scope>
</reference>
<organism evidence="2 3">
    <name type="scientific">psittacine adenovirus 4</name>
    <dbReference type="NCBI Taxonomy" id="2773287"/>
    <lineage>
        <taxon>Viruses</taxon>
        <taxon>Varidnaviria</taxon>
        <taxon>Bamfordvirae</taxon>
        <taxon>Preplasmiviricota</taxon>
        <taxon>Polisuviricotina</taxon>
        <taxon>Pharingeaviricetes</taxon>
        <taxon>Rowavirales</taxon>
        <taxon>Adenoviridae</taxon>
        <taxon>Aviadenovirus</taxon>
        <taxon>Aviadenovirus rubri</taxon>
        <taxon>Psittacine aviadenovirus B</taxon>
    </lineage>
</organism>
<keyword evidence="1" id="KW-0472">Membrane</keyword>
<feature type="transmembrane region" description="Helical" evidence="1">
    <location>
        <begin position="24"/>
        <end position="44"/>
    </location>
</feature>
<keyword evidence="1" id="KW-1133">Transmembrane helix</keyword>
<proteinExistence type="predicted"/>
<sequence length="131" mass="14528">MALLIAAVVSVSLFLQHSLSALAFVGLLVVTVSALSFTAVIFLWSGYQQRPRCSCLVHRLSCPLWFRGGHWIVSCNPVYGMFSANRWPHSPLPSLPQQSLLSLPISDSSEEHVYCEISDLSQVLIVEETRL</sequence>
<accession>A0A1P8SW93</accession>
<dbReference type="EMBL" id="KX577802">
    <property type="protein sequence ID" value="APY28366.1"/>
    <property type="molecule type" value="Genomic_DNA"/>
</dbReference>
<protein>
    <submittedName>
        <fullName evidence="2">ORF16</fullName>
    </submittedName>
</protein>
<evidence type="ECO:0000313" key="2">
    <source>
        <dbReference type="EMBL" id="APY28366.1"/>
    </source>
</evidence>
<evidence type="ECO:0000313" key="3">
    <source>
        <dbReference type="Proteomes" id="UP000241841"/>
    </source>
</evidence>
<evidence type="ECO:0000256" key="1">
    <source>
        <dbReference type="SAM" id="Phobius"/>
    </source>
</evidence>
<dbReference type="Proteomes" id="UP000241841">
    <property type="component" value="Segment"/>
</dbReference>
<name>A0A1P8SW93_9ADEN</name>
<keyword evidence="3" id="KW-1185">Reference proteome</keyword>
<keyword evidence="1" id="KW-0812">Transmembrane</keyword>